<sequence length="137" mass="14385">MFLVPVFNTTRTIVKSGRPNKCGFSTSIVVAEVAEIGRARRTTAAAEADASDGDDGRSYGEQGVAETDKGNECGRRRITVVGEADASDRTSRVDEHEGKGLTYVGDGGGHSGGGRWAWLTQAMMACNGRGDDGLRCG</sequence>
<evidence type="ECO:0008006" key="4">
    <source>
        <dbReference type="Google" id="ProtNLM"/>
    </source>
</evidence>
<proteinExistence type="predicted"/>
<dbReference type="Gramene" id="ONIVA04G06500.1">
    <property type="protein sequence ID" value="ONIVA04G06500.1"/>
    <property type="gene ID" value="ONIVA04G06500"/>
</dbReference>
<accession>A0A0E0GZ96</accession>
<organism evidence="2">
    <name type="scientific">Oryza nivara</name>
    <name type="common">Indian wild rice</name>
    <name type="synonym">Oryza sativa f. spontanea</name>
    <dbReference type="NCBI Taxonomy" id="4536"/>
    <lineage>
        <taxon>Eukaryota</taxon>
        <taxon>Viridiplantae</taxon>
        <taxon>Streptophyta</taxon>
        <taxon>Embryophyta</taxon>
        <taxon>Tracheophyta</taxon>
        <taxon>Spermatophyta</taxon>
        <taxon>Magnoliopsida</taxon>
        <taxon>Liliopsida</taxon>
        <taxon>Poales</taxon>
        <taxon>Poaceae</taxon>
        <taxon>BOP clade</taxon>
        <taxon>Oryzoideae</taxon>
        <taxon>Oryzeae</taxon>
        <taxon>Oryzinae</taxon>
        <taxon>Oryza</taxon>
    </lineage>
</organism>
<feature type="region of interest" description="Disordered" evidence="1">
    <location>
        <begin position="40"/>
        <end position="106"/>
    </location>
</feature>
<protein>
    <recommendedName>
        <fullName evidence="4">DUF834 domain-containing protein</fullName>
    </recommendedName>
</protein>
<feature type="compositionally biased region" description="Basic and acidic residues" evidence="1">
    <location>
        <begin position="86"/>
        <end position="99"/>
    </location>
</feature>
<reference evidence="2" key="1">
    <citation type="submission" date="2015-04" db="UniProtKB">
        <authorList>
            <consortium name="EnsemblPlants"/>
        </authorList>
    </citation>
    <scope>IDENTIFICATION</scope>
    <source>
        <strain evidence="2">SL10</strain>
    </source>
</reference>
<evidence type="ECO:0000313" key="3">
    <source>
        <dbReference type="Proteomes" id="UP000006591"/>
    </source>
</evidence>
<evidence type="ECO:0000256" key="1">
    <source>
        <dbReference type="SAM" id="MobiDB-lite"/>
    </source>
</evidence>
<dbReference type="HOGENOM" id="CLU_1868415_0_0_1"/>
<dbReference type="AlphaFoldDB" id="A0A0E0GZ96"/>
<feature type="compositionally biased region" description="Basic and acidic residues" evidence="1">
    <location>
        <begin position="66"/>
        <end position="75"/>
    </location>
</feature>
<dbReference type="Proteomes" id="UP000006591">
    <property type="component" value="Chromosome 4"/>
</dbReference>
<reference evidence="2" key="2">
    <citation type="submission" date="2018-04" db="EMBL/GenBank/DDBJ databases">
        <title>OnivRS2 (Oryza nivara Reference Sequence Version 2).</title>
        <authorList>
            <person name="Zhang J."/>
            <person name="Kudrna D."/>
            <person name="Lee S."/>
            <person name="Talag J."/>
            <person name="Rajasekar S."/>
            <person name="Welchert J."/>
            <person name="Hsing Y.-I."/>
            <person name="Wing R.A."/>
        </authorList>
    </citation>
    <scope>NUCLEOTIDE SEQUENCE [LARGE SCALE GENOMIC DNA]</scope>
    <source>
        <strain evidence="2">SL10</strain>
    </source>
</reference>
<keyword evidence="3" id="KW-1185">Reference proteome</keyword>
<name>A0A0E0GZ96_ORYNI</name>
<dbReference type="EnsemblPlants" id="ONIVA04G06500.1">
    <property type="protein sequence ID" value="ONIVA04G06500.1"/>
    <property type="gene ID" value="ONIVA04G06500"/>
</dbReference>
<evidence type="ECO:0000313" key="2">
    <source>
        <dbReference type="EnsemblPlants" id="ONIVA04G06500.1"/>
    </source>
</evidence>